<accession>A0A5C7H6Y9</accession>
<dbReference type="EMBL" id="VAHF01000010">
    <property type="protein sequence ID" value="TXG52489.1"/>
    <property type="molecule type" value="Genomic_DNA"/>
</dbReference>
<dbReference type="SUPFAM" id="SSF57667">
    <property type="entry name" value="beta-beta-alpha zinc fingers"/>
    <property type="match status" value="1"/>
</dbReference>
<feature type="domain" description="C2H2-type" evidence="2">
    <location>
        <begin position="114"/>
        <end position="141"/>
    </location>
</feature>
<dbReference type="AlphaFoldDB" id="A0A5C7H6Y9"/>
<comment type="caution">
    <text evidence="3">The sequence shown here is derived from an EMBL/GenBank/DDBJ whole genome shotgun (WGS) entry which is preliminary data.</text>
</comment>
<keyword evidence="1" id="KW-0862">Zinc</keyword>
<evidence type="ECO:0000313" key="4">
    <source>
        <dbReference type="Proteomes" id="UP000323000"/>
    </source>
</evidence>
<dbReference type="Proteomes" id="UP000323000">
    <property type="component" value="Chromosome 10"/>
</dbReference>
<organism evidence="3 4">
    <name type="scientific">Acer yangbiense</name>
    <dbReference type="NCBI Taxonomy" id="1000413"/>
    <lineage>
        <taxon>Eukaryota</taxon>
        <taxon>Viridiplantae</taxon>
        <taxon>Streptophyta</taxon>
        <taxon>Embryophyta</taxon>
        <taxon>Tracheophyta</taxon>
        <taxon>Spermatophyta</taxon>
        <taxon>Magnoliopsida</taxon>
        <taxon>eudicotyledons</taxon>
        <taxon>Gunneridae</taxon>
        <taxon>Pentapetalae</taxon>
        <taxon>rosids</taxon>
        <taxon>malvids</taxon>
        <taxon>Sapindales</taxon>
        <taxon>Sapindaceae</taxon>
        <taxon>Hippocastanoideae</taxon>
        <taxon>Acereae</taxon>
        <taxon>Acer</taxon>
    </lineage>
</organism>
<gene>
    <name evidence="3" type="ORF">EZV62_021658</name>
</gene>
<keyword evidence="1" id="KW-0479">Metal-binding</keyword>
<dbReference type="PROSITE" id="PS50157">
    <property type="entry name" value="ZINC_FINGER_C2H2_2"/>
    <property type="match status" value="1"/>
</dbReference>
<dbReference type="InterPro" id="IPR036236">
    <property type="entry name" value="Znf_C2H2_sf"/>
</dbReference>
<name>A0A5C7H6Y9_9ROSI</name>
<evidence type="ECO:0000313" key="3">
    <source>
        <dbReference type="EMBL" id="TXG52489.1"/>
    </source>
</evidence>
<dbReference type="PROSITE" id="PS00028">
    <property type="entry name" value="ZINC_FINGER_C2H2_1"/>
    <property type="match status" value="1"/>
</dbReference>
<dbReference type="Gene3D" id="3.30.160.60">
    <property type="entry name" value="Classic Zinc Finger"/>
    <property type="match status" value="1"/>
</dbReference>
<dbReference type="PANTHER" id="PTHR47593">
    <property type="entry name" value="ZINC FINGER PROTEIN 4-LIKE"/>
    <property type="match status" value="1"/>
</dbReference>
<reference evidence="4" key="1">
    <citation type="journal article" date="2019" name="Gigascience">
        <title>De novo genome assembly of the endangered Acer yangbiense, a plant species with extremely small populations endemic to Yunnan Province, China.</title>
        <authorList>
            <person name="Yang J."/>
            <person name="Wariss H.M."/>
            <person name="Tao L."/>
            <person name="Zhang R."/>
            <person name="Yun Q."/>
            <person name="Hollingsworth P."/>
            <person name="Dao Z."/>
            <person name="Luo G."/>
            <person name="Guo H."/>
            <person name="Ma Y."/>
            <person name="Sun W."/>
        </authorList>
    </citation>
    <scope>NUCLEOTIDE SEQUENCE [LARGE SCALE GENOMIC DNA]</scope>
    <source>
        <strain evidence="4">cv. Malutang</strain>
    </source>
</reference>
<sequence>MVVWATGFMEDFKRANLISDSPRIPVCSGLAEKWSAHELRCFKINTDAAVVKIYSSKEAAKMSDCNRNSDILDNNYSGNIEGCSKEWLNLTLGRTEDLVAADQGFLLNSTCKIFSCNFCKRKFYSSQALGGHQNAHKRERGALRRYQSEKLMTMVDLPVNKPVIQSLGVQLHSLVHKPSRDSRLMAPRFKDVNMGNRLPWLPEDIRFNWPGSFHMASEYPRQQSESLKIDLNLHL</sequence>
<evidence type="ECO:0000256" key="1">
    <source>
        <dbReference type="PROSITE-ProRule" id="PRU00042"/>
    </source>
</evidence>
<proteinExistence type="predicted"/>
<evidence type="ECO:0000259" key="2">
    <source>
        <dbReference type="PROSITE" id="PS50157"/>
    </source>
</evidence>
<dbReference type="PANTHER" id="PTHR47593:SF8">
    <property type="entry name" value="OS12G0581900 PROTEIN"/>
    <property type="match status" value="1"/>
</dbReference>
<dbReference type="OrthoDB" id="1933825at2759"/>
<keyword evidence="1" id="KW-0863">Zinc-finger</keyword>
<dbReference type="GO" id="GO:0008270">
    <property type="term" value="F:zinc ion binding"/>
    <property type="evidence" value="ECO:0007669"/>
    <property type="project" value="UniProtKB-KW"/>
</dbReference>
<dbReference type="InterPro" id="IPR053266">
    <property type="entry name" value="Zinc_finger_protein_7"/>
</dbReference>
<dbReference type="InterPro" id="IPR013087">
    <property type="entry name" value="Znf_C2H2_type"/>
</dbReference>
<protein>
    <recommendedName>
        <fullName evidence="2">C2H2-type domain-containing protein</fullName>
    </recommendedName>
</protein>
<keyword evidence="4" id="KW-1185">Reference proteome</keyword>